<dbReference type="PANTHER" id="PTHR37829">
    <property type="entry name" value="PHAGE-LIKE ELEMENT PBSX PROTEIN XKDT"/>
    <property type="match status" value="1"/>
</dbReference>
<evidence type="ECO:0000313" key="5">
    <source>
        <dbReference type="Proteomes" id="UP001519887"/>
    </source>
</evidence>
<feature type="non-terminal residue" evidence="4">
    <location>
        <position position="1"/>
    </location>
</feature>
<dbReference type="Proteomes" id="UP001519887">
    <property type="component" value="Unassembled WGS sequence"/>
</dbReference>
<dbReference type="PANTHER" id="PTHR37829:SF3">
    <property type="entry name" value="PROTEIN JAYE-RELATED"/>
    <property type="match status" value="1"/>
</dbReference>
<evidence type="ECO:0000259" key="3">
    <source>
        <dbReference type="Pfam" id="PF26079"/>
    </source>
</evidence>
<dbReference type="InterPro" id="IPR058531">
    <property type="entry name" value="Baseplate_J_M"/>
</dbReference>
<dbReference type="Pfam" id="PF26079">
    <property type="entry name" value="Baseplate_J_C"/>
    <property type="match status" value="1"/>
</dbReference>
<evidence type="ECO:0000259" key="2">
    <source>
        <dbReference type="Pfam" id="PF26078"/>
    </source>
</evidence>
<comment type="similarity">
    <text evidence="1">Belongs to the Mu gp47/PBSX XkdT family.</text>
</comment>
<proteinExistence type="inferred from homology"/>
<sequence>FGVNRKSATKAERKGLFYGSGDGSIDVPLGSRFSIDNVIMAVKDRMDAGIFRMESETAGAVGNQKFGSMLPIDYVQGLIRAELAEVLIPGEDEESDDALRQRYYEAVNEPAFGGNVADYKQKINALDGVGGTKVFPVWNGGGTVKCVVIASDWSVPSLELINEVQTIVDPAVNGGSGIGIVPIGHVVTITGANAISIDVDTTLTLANDVTIGQIRPDVEAVIAAYLQELRQDWANTTEIFVRTAQIDARILTIPGIQDVTGSLLNGTAANVILVQDEIPVRGTVTIHE</sequence>
<feature type="domain" description="Baseplate J-like C-terminal" evidence="3">
    <location>
        <begin position="197"/>
        <end position="286"/>
    </location>
</feature>
<dbReference type="InterPro" id="IPR058530">
    <property type="entry name" value="Baseplate_J-like_C"/>
</dbReference>
<keyword evidence="5" id="KW-1185">Reference proteome</keyword>
<protein>
    <submittedName>
        <fullName evidence="4">Baseplate J/gp47 family protein</fullName>
    </submittedName>
</protein>
<name>A0ABS7C197_9BACL</name>
<evidence type="ECO:0000313" key="4">
    <source>
        <dbReference type="EMBL" id="MBW7454665.1"/>
    </source>
</evidence>
<evidence type="ECO:0000256" key="1">
    <source>
        <dbReference type="ARBA" id="ARBA00038087"/>
    </source>
</evidence>
<organism evidence="4 5">
    <name type="scientific">Paenibacillus sepulcri</name>
    <dbReference type="NCBI Taxonomy" id="359917"/>
    <lineage>
        <taxon>Bacteria</taxon>
        <taxon>Bacillati</taxon>
        <taxon>Bacillota</taxon>
        <taxon>Bacilli</taxon>
        <taxon>Bacillales</taxon>
        <taxon>Paenibacillaceae</taxon>
        <taxon>Paenibacillus</taxon>
    </lineage>
</organism>
<dbReference type="InterPro" id="IPR052399">
    <property type="entry name" value="Phage_Baseplate_Assmbl_Protein"/>
</dbReference>
<comment type="caution">
    <text evidence="4">The sequence shown here is derived from an EMBL/GenBank/DDBJ whole genome shotgun (WGS) entry which is preliminary data.</text>
</comment>
<gene>
    <name evidence="4" type="ORF">K0U00_11550</name>
</gene>
<dbReference type="Pfam" id="PF26078">
    <property type="entry name" value="Baseplate_J_M"/>
    <property type="match status" value="1"/>
</dbReference>
<dbReference type="EMBL" id="JAHZIK010000231">
    <property type="protein sequence ID" value="MBW7454665.1"/>
    <property type="molecule type" value="Genomic_DNA"/>
</dbReference>
<feature type="domain" description="Baseplate J-like central" evidence="2">
    <location>
        <begin position="111"/>
        <end position="190"/>
    </location>
</feature>
<reference evidence="4 5" key="1">
    <citation type="submission" date="2021-07" db="EMBL/GenBank/DDBJ databases">
        <title>Paenibacillus radiodurans sp. nov., isolated from the southeastern edge of Tengger Desert.</title>
        <authorList>
            <person name="Zhang G."/>
        </authorList>
    </citation>
    <scope>NUCLEOTIDE SEQUENCE [LARGE SCALE GENOMIC DNA]</scope>
    <source>
        <strain evidence="4 5">CCM 7311</strain>
    </source>
</reference>
<accession>A0ABS7C197</accession>